<dbReference type="Proteomes" id="UP001178507">
    <property type="component" value="Unassembled WGS sequence"/>
</dbReference>
<dbReference type="AlphaFoldDB" id="A0AA36JM12"/>
<name>A0AA36JM12_9DINO</name>
<keyword evidence="2" id="KW-1133">Transmembrane helix</keyword>
<evidence type="ECO:0000256" key="2">
    <source>
        <dbReference type="SAM" id="Phobius"/>
    </source>
</evidence>
<protein>
    <submittedName>
        <fullName evidence="3">Uncharacterized protein</fullName>
    </submittedName>
</protein>
<keyword evidence="4" id="KW-1185">Reference proteome</keyword>
<gene>
    <name evidence="3" type="ORF">EVOR1521_LOCUS29556</name>
</gene>
<feature type="compositionally biased region" description="Acidic residues" evidence="1">
    <location>
        <begin position="61"/>
        <end position="76"/>
    </location>
</feature>
<comment type="caution">
    <text evidence="3">The sequence shown here is derived from an EMBL/GenBank/DDBJ whole genome shotgun (WGS) entry which is preliminary data.</text>
</comment>
<feature type="region of interest" description="Disordered" evidence="1">
    <location>
        <begin position="43"/>
        <end position="85"/>
    </location>
</feature>
<keyword evidence="2" id="KW-0472">Membrane</keyword>
<sequence length="153" mass="17400">MRGATRMVGTLRTSRFQLRHGRHVFQAAGPPLATGRPFQCLSHSTKAGDEAPLAPRPSEVLDMEDDEEDTDEEEENPPPWRQLKPWRWRPAEEDLGWLKMFQLPKVQEEETGRSYIVGIYTAGICLFFTAVWWGPPQVRAIFRKEPAPSAPSA</sequence>
<organism evidence="3 4">
    <name type="scientific">Effrenium voratum</name>
    <dbReference type="NCBI Taxonomy" id="2562239"/>
    <lineage>
        <taxon>Eukaryota</taxon>
        <taxon>Sar</taxon>
        <taxon>Alveolata</taxon>
        <taxon>Dinophyceae</taxon>
        <taxon>Suessiales</taxon>
        <taxon>Symbiodiniaceae</taxon>
        <taxon>Effrenium</taxon>
    </lineage>
</organism>
<evidence type="ECO:0000313" key="3">
    <source>
        <dbReference type="EMBL" id="CAJ1407985.1"/>
    </source>
</evidence>
<evidence type="ECO:0000313" key="4">
    <source>
        <dbReference type="Proteomes" id="UP001178507"/>
    </source>
</evidence>
<accession>A0AA36JM12</accession>
<dbReference type="EMBL" id="CAUJNA010003700">
    <property type="protein sequence ID" value="CAJ1407985.1"/>
    <property type="molecule type" value="Genomic_DNA"/>
</dbReference>
<proteinExistence type="predicted"/>
<evidence type="ECO:0000256" key="1">
    <source>
        <dbReference type="SAM" id="MobiDB-lite"/>
    </source>
</evidence>
<feature type="transmembrane region" description="Helical" evidence="2">
    <location>
        <begin position="115"/>
        <end position="134"/>
    </location>
</feature>
<keyword evidence="2" id="KW-0812">Transmembrane</keyword>
<reference evidence="3" key="1">
    <citation type="submission" date="2023-08" db="EMBL/GenBank/DDBJ databases">
        <authorList>
            <person name="Chen Y."/>
            <person name="Shah S."/>
            <person name="Dougan E. K."/>
            <person name="Thang M."/>
            <person name="Chan C."/>
        </authorList>
    </citation>
    <scope>NUCLEOTIDE SEQUENCE</scope>
</reference>